<evidence type="ECO:0000259" key="2">
    <source>
        <dbReference type="PROSITE" id="PS50855"/>
    </source>
</evidence>
<feature type="transmembrane region" description="Helical" evidence="1">
    <location>
        <begin position="131"/>
        <end position="156"/>
    </location>
</feature>
<evidence type="ECO:0000256" key="1">
    <source>
        <dbReference type="SAM" id="Phobius"/>
    </source>
</evidence>
<feature type="transmembrane region" description="Helical" evidence="1">
    <location>
        <begin position="358"/>
        <end position="378"/>
    </location>
</feature>
<dbReference type="InterPro" id="IPR023616">
    <property type="entry name" value="Cyt_c_oxase-like_su1_dom"/>
</dbReference>
<dbReference type="AlphaFoldDB" id="A0A023D3J8"/>
<evidence type="ECO:0000313" key="4">
    <source>
        <dbReference type="Proteomes" id="UP000019760"/>
    </source>
</evidence>
<keyword evidence="1" id="KW-0812">Transmembrane</keyword>
<organism evidence="3 4">
    <name type="scientific">Acidomonas methanolica NBRC 104435</name>
    <dbReference type="NCBI Taxonomy" id="1231351"/>
    <lineage>
        <taxon>Bacteria</taxon>
        <taxon>Pseudomonadati</taxon>
        <taxon>Pseudomonadota</taxon>
        <taxon>Alphaproteobacteria</taxon>
        <taxon>Acetobacterales</taxon>
        <taxon>Acetobacteraceae</taxon>
        <taxon>Acidomonas</taxon>
    </lineage>
</organism>
<accession>A0A023D3J8</accession>
<reference evidence="3 4" key="2">
    <citation type="journal article" date="2014" name="FEMS Microbiol. Lett.">
        <title>Draft genomic DNA sequence of the facultatively methylotrophic bacterium Acidomonas methanolica type strain MB58.</title>
        <authorList>
            <person name="Higashiura N."/>
            <person name="Hadano H."/>
            <person name="Hirakawa H."/>
            <person name="Matsutani M."/>
            <person name="Takabe S."/>
            <person name="Matsushita K."/>
            <person name="Azuma Y."/>
        </authorList>
    </citation>
    <scope>NUCLEOTIDE SEQUENCE [LARGE SCALE GENOMIC DNA]</scope>
    <source>
        <strain evidence="3 4">MB58</strain>
    </source>
</reference>
<evidence type="ECO:0000313" key="3">
    <source>
        <dbReference type="EMBL" id="GAJ28723.1"/>
    </source>
</evidence>
<keyword evidence="1" id="KW-0472">Membrane</keyword>
<keyword evidence="4" id="KW-1185">Reference proteome</keyword>
<feature type="transmembrane region" description="Helical" evidence="1">
    <location>
        <begin position="64"/>
        <end position="85"/>
    </location>
</feature>
<comment type="caution">
    <text evidence="3">The sequence shown here is derived from an EMBL/GenBank/DDBJ whole genome shotgun (WGS) entry which is preliminary data.</text>
</comment>
<feature type="domain" description="Cytochrome oxidase subunit I profile" evidence="2">
    <location>
        <begin position="62"/>
        <end position="412"/>
    </location>
</feature>
<dbReference type="RefSeq" id="WP_042057647.1">
    <property type="nucleotide sequence ID" value="NZ_BAND01000036.1"/>
</dbReference>
<dbReference type="OrthoDB" id="7283437at2"/>
<keyword evidence="1" id="KW-1133">Transmembrane helix</keyword>
<dbReference type="PROSITE" id="PS50855">
    <property type="entry name" value="COX1"/>
    <property type="match status" value="1"/>
</dbReference>
<dbReference type="GO" id="GO:0004129">
    <property type="term" value="F:cytochrome-c oxidase activity"/>
    <property type="evidence" value="ECO:0007669"/>
    <property type="project" value="InterPro"/>
</dbReference>
<dbReference type="EMBL" id="BAND01000036">
    <property type="protein sequence ID" value="GAJ28723.1"/>
    <property type="molecule type" value="Genomic_DNA"/>
</dbReference>
<name>A0A023D3J8_ACIMT</name>
<proteinExistence type="predicted"/>
<feature type="transmembrane region" description="Helical" evidence="1">
    <location>
        <begin position="268"/>
        <end position="288"/>
    </location>
</feature>
<sequence>MAPRDRTNGRAADHEDWVLTQANSLGDASRPASWADGALFFGLSALAGMAGGMLALGGADESLLLRHGFLLDFYAVPLALLGGCGRWLLPARLGIGGPVFPGCDRVCWVMLALSVMLMSPVGSFISSHDALYMGVALLLWAAGLFGLALGTVVTVLEERPGRFGDLSLFVWSQLLGAMALVIVCPLIAAEVTHDLARATPSSAIWQHLLTQCRAPMTALALVLSFGTACEALPPLRAGRALPLLLAVMALPGPVLWAHDYLEGAAYPFWSEIVFGALPALTFVAVLCRDMWGKRVELEPFALWAIGALLLGSAGWAFRLFQSGLEDFHSAVLFGAVFAGLGGCYMWMRRVMGLDAPRWFEVGHVLLAALGTVCTLWGSPVLGQFGAELTSLAVLIVMPLVAWVAFSHVRERA</sequence>
<feature type="transmembrane region" description="Helical" evidence="1">
    <location>
        <begin position="327"/>
        <end position="346"/>
    </location>
</feature>
<feature type="transmembrane region" description="Helical" evidence="1">
    <location>
        <begin position="106"/>
        <end position="125"/>
    </location>
</feature>
<feature type="transmembrane region" description="Helical" evidence="1">
    <location>
        <begin position="168"/>
        <end position="188"/>
    </location>
</feature>
<feature type="transmembrane region" description="Helical" evidence="1">
    <location>
        <begin position="384"/>
        <end position="405"/>
    </location>
</feature>
<gene>
    <name evidence="3" type="ORF">Amme_036_011</name>
</gene>
<dbReference type="SUPFAM" id="SSF81442">
    <property type="entry name" value="Cytochrome c oxidase subunit I-like"/>
    <property type="match status" value="1"/>
</dbReference>
<feature type="transmembrane region" description="Helical" evidence="1">
    <location>
        <begin position="300"/>
        <end position="321"/>
    </location>
</feature>
<dbReference type="Proteomes" id="UP000019760">
    <property type="component" value="Unassembled WGS sequence"/>
</dbReference>
<feature type="transmembrane region" description="Helical" evidence="1">
    <location>
        <begin position="38"/>
        <end position="58"/>
    </location>
</feature>
<dbReference type="Gene3D" id="1.20.210.10">
    <property type="entry name" value="Cytochrome c oxidase-like, subunit I domain"/>
    <property type="match status" value="1"/>
</dbReference>
<reference evidence="4" key="1">
    <citation type="journal article" date="2014" name="FEMS Microbiol. Lett.">
        <title>Draft Genomic DNA Sequence of the Facultatively Methylotrophic Bacterium Acidomonas methanolica type strain MB58.</title>
        <authorList>
            <person name="Higashiura N."/>
            <person name="Hadano H."/>
            <person name="Hirakawa H."/>
            <person name="Matsutani M."/>
            <person name="Takabe S."/>
            <person name="Matsushita K."/>
            <person name="Azuma Y."/>
        </authorList>
    </citation>
    <scope>NUCLEOTIDE SEQUENCE [LARGE SCALE GENOMIC DNA]</scope>
    <source>
        <strain evidence="4">MB58</strain>
    </source>
</reference>
<protein>
    <recommendedName>
        <fullName evidence="2">Cytochrome oxidase subunit I profile domain-containing protein</fullName>
    </recommendedName>
</protein>
<dbReference type="InterPro" id="IPR036927">
    <property type="entry name" value="Cyt_c_oxase-like_su1_sf"/>
</dbReference>